<keyword evidence="3 7" id="KW-0812">Transmembrane</keyword>
<dbReference type="PANTHER" id="PTHR32285:SF313">
    <property type="entry name" value="PMR5_CAS1P GDSL_SGNH-LIKE ACYL-ESTERASE FAMILY PROTEIN"/>
    <property type="match status" value="1"/>
</dbReference>
<dbReference type="Pfam" id="PF13839">
    <property type="entry name" value="PC-Esterase"/>
    <property type="match status" value="1"/>
</dbReference>
<sequence>MTKSTTSKDPEDTMAHFDFFKKFKRFNPLEPSMGILGFFLVSLLFISCFYYMDYHTVDRGITWLGFSSIPSSPEAAAANLSVSLGFLDEGGDGCDVFDGNWVWDESYPLYQSQDCPFMDDGFRCTENGRHDSFYTKWRWQPKDCNLPSLIEDENLMWGPLLLLENRFDARKMLEKLRNRRVVFVGDSIGRNQWESLLCMLSSAIPNKTSIYEVNGNPITKHSGFLVFKFKDYNCTVEYYRSPFLVGQGRAPSGAPKKVKVTLKVDRIDWTSNKWRDADVLVFNAGHWWNYGKTIREGCYFQEGEEVKMNMSVESAYRRSLETVMDWIGSQVNTSKTYVLFRTYSAVHFRGGDWNSGGGCHLETLPVLGSVPVSDSDSHFKILFDVLTMRSNQSQVMNLGLLKVTNMTLWRKDGHASVYYLGPKAGPASLHRQDCSHWCLPGVPDSWNELLYALLLKRESLGRRNSTTPSQ</sequence>
<keyword evidence="6 7" id="KW-0472">Membrane</keyword>
<evidence type="ECO:0000256" key="2">
    <source>
        <dbReference type="ARBA" id="ARBA00007727"/>
    </source>
</evidence>
<keyword evidence="4" id="KW-0735">Signal-anchor</keyword>
<dbReference type="GO" id="GO:0016413">
    <property type="term" value="F:O-acetyltransferase activity"/>
    <property type="evidence" value="ECO:0007669"/>
    <property type="project" value="InterPro"/>
</dbReference>
<dbReference type="InterPro" id="IPR025846">
    <property type="entry name" value="TBL_N"/>
</dbReference>
<feature type="transmembrane region" description="Helical" evidence="7">
    <location>
        <begin position="32"/>
        <end position="52"/>
    </location>
</feature>
<dbReference type="InterPro" id="IPR026057">
    <property type="entry name" value="TBL_C"/>
</dbReference>
<reference evidence="10" key="1">
    <citation type="submission" date="2018-02" db="EMBL/GenBank/DDBJ databases">
        <authorList>
            <person name="Cohen D.B."/>
            <person name="Kent A.D."/>
        </authorList>
    </citation>
    <scope>NUCLEOTIDE SEQUENCE</scope>
</reference>
<proteinExistence type="inferred from homology"/>
<feature type="domain" description="Trichome birefringence-like C-terminal" evidence="8">
    <location>
        <begin position="166"/>
        <end position="452"/>
    </location>
</feature>
<dbReference type="Pfam" id="PF14416">
    <property type="entry name" value="PMR5N"/>
    <property type="match status" value="1"/>
</dbReference>
<dbReference type="AlphaFoldDB" id="A0A2N9GMP9"/>
<comment type="subcellular location">
    <subcellularLocation>
        <location evidence="1">Membrane</location>
        <topology evidence="1">Single-pass membrane protein</topology>
    </subcellularLocation>
</comment>
<evidence type="ECO:0000256" key="5">
    <source>
        <dbReference type="ARBA" id="ARBA00022989"/>
    </source>
</evidence>
<feature type="domain" description="Trichome birefringence-like N-terminal" evidence="9">
    <location>
        <begin position="93"/>
        <end position="145"/>
    </location>
</feature>
<dbReference type="EMBL" id="OIVN01002446">
    <property type="protein sequence ID" value="SPD03747.1"/>
    <property type="molecule type" value="Genomic_DNA"/>
</dbReference>
<dbReference type="InterPro" id="IPR029962">
    <property type="entry name" value="TBL"/>
</dbReference>
<dbReference type="GO" id="GO:0016020">
    <property type="term" value="C:membrane"/>
    <property type="evidence" value="ECO:0007669"/>
    <property type="project" value="UniProtKB-SubCell"/>
</dbReference>
<evidence type="ECO:0000313" key="10">
    <source>
        <dbReference type="EMBL" id="SPD03747.1"/>
    </source>
</evidence>
<dbReference type="GO" id="GO:0005794">
    <property type="term" value="C:Golgi apparatus"/>
    <property type="evidence" value="ECO:0007669"/>
    <property type="project" value="TreeGrafter"/>
</dbReference>
<evidence type="ECO:0000259" key="9">
    <source>
        <dbReference type="Pfam" id="PF14416"/>
    </source>
</evidence>
<evidence type="ECO:0000256" key="6">
    <source>
        <dbReference type="ARBA" id="ARBA00023136"/>
    </source>
</evidence>
<protein>
    <submittedName>
        <fullName evidence="10">Uncharacterized protein</fullName>
    </submittedName>
</protein>
<evidence type="ECO:0000256" key="1">
    <source>
        <dbReference type="ARBA" id="ARBA00004167"/>
    </source>
</evidence>
<evidence type="ECO:0000256" key="7">
    <source>
        <dbReference type="SAM" id="Phobius"/>
    </source>
</evidence>
<evidence type="ECO:0000256" key="4">
    <source>
        <dbReference type="ARBA" id="ARBA00022968"/>
    </source>
</evidence>
<name>A0A2N9GMP9_FAGSY</name>
<keyword evidence="5 7" id="KW-1133">Transmembrane helix</keyword>
<evidence type="ECO:0000256" key="3">
    <source>
        <dbReference type="ARBA" id="ARBA00022692"/>
    </source>
</evidence>
<accession>A0A2N9GMP9</accession>
<evidence type="ECO:0000259" key="8">
    <source>
        <dbReference type="Pfam" id="PF13839"/>
    </source>
</evidence>
<dbReference type="PANTHER" id="PTHR32285">
    <property type="entry name" value="PROTEIN TRICHOME BIREFRINGENCE-LIKE 9-RELATED"/>
    <property type="match status" value="1"/>
</dbReference>
<comment type="similarity">
    <text evidence="2">Belongs to the PC-esterase family. TBL subfamily.</text>
</comment>
<gene>
    <name evidence="10" type="ORF">FSB_LOCUS31629</name>
</gene>
<organism evidence="10">
    <name type="scientific">Fagus sylvatica</name>
    <name type="common">Beechnut</name>
    <dbReference type="NCBI Taxonomy" id="28930"/>
    <lineage>
        <taxon>Eukaryota</taxon>
        <taxon>Viridiplantae</taxon>
        <taxon>Streptophyta</taxon>
        <taxon>Embryophyta</taxon>
        <taxon>Tracheophyta</taxon>
        <taxon>Spermatophyta</taxon>
        <taxon>Magnoliopsida</taxon>
        <taxon>eudicotyledons</taxon>
        <taxon>Gunneridae</taxon>
        <taxon>Pentapetalae</taxon>
        <taxon>rosids</taxon>
        <taxon>fabids</taxon>
        <taxon>Fagales</taxon>
        <taxon>Fagaceae</taxon>
        <taxon>Fagus</taxon>
    </lineage>
</organism>